<dbReference type="InterPro" id="IPR008333">
    <property type="entry name" value="Cbr1-like_FAD-bd_dom"/>
</dbReference>
<dbReference type="AlphaFoldDB" id="A0A812QZ32"/>
<name>A0A812QZ32_9DINO</name>
<protein>
    <submittedName>
        <fullName evidence="2">CBR1 protein</fullName>
    </submittedName>
</protein>
<evidence type="ECO:0000259" key="1">
    <source>
        <dbReference type="PROSITE" id="PS51384"/>
    </source>
</evidence>
<dbReference type="Gene3D" id="2.40.30.10">
    <property type="entry name" value="Translation factors"/>
    <property type="match status" value="1"/>
</dbReference>
<dbReference type="SUPFAM" id="SSF63380">
    <property type="entry name" value="Riboflavin synthase domain-like"/>
    <property type="match status" value="1"/>
</dbReference>
<reference evidence="2" key="1">
    <citation type="submission" date="2021-02" db="EMBL/GenBank/DDBJ databases">
        <authorList>
            <person name="Dougan E. K."/>
            <person name="Rhodes N."/>
            <person name="Thang M."/>
            <person name="Chan C."/>
        </authorList>
    </citation>
    <scope>NUCLEOTIDE SEQUENCE</scope>
</reference>
<dbReference type="OrthoDB" id="432685at2759"/>
<proteinExistence type="predicted"/>
<gene>
    <name evidence="2" type="primary">CBR1</name>
    <name evidence="2" type="ORF">SNAT2548_LOCUS22288</name>
</gene>
<organism evidence="2 3">
    <name type="scientific">Symbiodinium natans</name>
    <dbReference type="NCBI Taxonomy" id="878477"/>
    <lineage>
        <taxon>Eukaryota</taxon>
        <taxon>Sar</taxon>
        <taxon>Alveolata</taxon>
        <taxon>Dinophyceae</taxon>
        <taxon>Suessiales</taxon>
        <taxon>Symbiodiniaceae</taxon>
        <taxon>Symbiodinium</taxon>
    </lineage>
</organism>
<evidence type="ECO:0000313" key="3">
    <source>
        <dbReference type="Proteomes" id="UP000604046"/>
    </source>
</evidence>
<dbReference type="Proteomes" id="UP000604046">
    <property type="component" value="Unassembled WGS sequence"/>
</dbReference>
<dbReference type="InterPro" id="IPR017938">
    <property type="entry name" value="Riboflavin_synthase-like_b-brl"/>
</dbReference>
<dbReference type="SUPFAM" id="SSF52833">
    <property type="entry name" value="Thioredoxin-like"/>
    <property type="match status" value="1"/>
</dbReference>
<sequence>MLPRTDILVCQAGSCRRAGSEAVLVEIEELTKGIQNCRVNAANCLGACDSAPSTLVWRGGRERLFTKINETEKSVRIVEAATGVKLNLDDPEMLQRMAVARQTRVRQQACLESKWNLALAGMREQVSNACQKRRLKLQLEFGELLHKAGLWEESLEQLAQVQKAAPSNLEVIMGNLEVIMTLAQIFANLGRAEEITNLENQVKRICCDPEDGRLEIELLSRLSKFQTEAASIASALPDALCDRRVESYAVWHLESVTVVSKHSAVYRFISRDRKRGTPNPRGRGRSVWPKIWHTTLLATLGANAEGPLPWLERDYTPVSTSQEWEKGHCDLLVKIYRDGKATSWLSQQPIGGKIWLSHPMRTVGVPSLVSELNEAAFSPASYLLILAGTGIVVAEQVLHHTQAGKCFGPSPAIRSPIRLIHSCRSDDILMTSELLGWCSSGLVAE</sequence>
<comment type="caution">
    <text evidence="2">The sequence shown here is derived from an EMBL/GenBank/DDBJ whole genome shotgun (WGS) entry which is preliminary data.</text>
</comment>
<dbReference type="EMBL" id="CAJNDS010002282">
    <property type="protein sequence ID" value="CAE7409790.1"/>
    <property type="molecule type" value="Genomic_DNA"/>
</dbReference>
<dbReference type="Pfam" id="PF00970">
    <property type="entry name" value="FAD_binding_6"/>
    <property type="match status" value="1"/>
</dbReference>
<dbReference type="PROSITE" id="PS51384">
    <property type="entry name" value="FAD_FR"/>
    <property type="match status" value="1"/>
</dbReference>
<dbReference type="GO" id="GO:0016491">
    <property type="term" value="F:oxidoreductase activity"/>
    <property type="evidence" value="ECO:0007669"/>
    <property type="project" value="InterPro"/>
</dbReference>
<dbReference type="CDD" id="cd02980">
    <property type="entry name" value="TRX_Fd_family"/>
    <property type="match status" value="1"/>
</dbReference>
<accession>A0A812QZ32</accession>
<feature type="domain" description="FAD-binding FR-type" evidence="1">
    <location>
        <begin position="182"/>
        <end position="366"/>
    </location>
</feature>
<dbReference type="InterPro" id="IPR036249">
    <property type="entry name" value="Thioredoxin-like_sf"/>
</dbReference>
<keyword evidence="3" id="KW-1185">Reference proteome</keyword>
<dbReference type="InterPro" id="IPR017927">
    <property type="entry name" value="FAD-bd_FR_type"/>
</dbReference>
<dbReference type="Gene3D" id="3.40.30.10">
    <property type="entry name" value="Glutaredoxin"/>
    <property type="match status" value="1"/>
</dbReference>
<evidence type="ECO:0000313" key="2">
    <source>
        <dbReference type="EMBL" id="CAE7409790.1"/>
    </source>
</evidence>